<proteinExistence type="predicted"/>
<accession>A0A8D8QSF8</accession>
<sequence>MEQLGKLKPSIHNLPIPTYKKKKKGGVFPLNFTDTYLLPSRYLILLRGLIVRTLSSIVQNITYPLSYSFMVDIDERVKMCHRQQTINISGSHLIAACNVLT</sequence>
<organism evidence="1">
    <name type="scientific">Cacopsylla melanoneura</name>
    <dbReference type="NCBI Taxonomy" id="428564"/>
    <lineage>
        <taxon>Eukaryota</taxon>
        <taxon>Metazoa</taxon>
        <taxon>Ecdysozoa</taxon>
        <taxon>Arthropoda</taxon>
        <taxon>Hexapoda</taxon>
        <taxon>Insecta</taxon>
        <taxon>Pterygota</taxon>
        <taxon>Neoptera</taxon>
        <taxon>Paraneoptera</taxon>
        <taxon>Hemiptera</taxon>
        <taxon>Sternorrhyncha</taxon>
        <taxon>Psylloidea</taxon>
        <taxon>Psyllidae</taxon>
        <taxon>Psyllinae</taxon>
        <taxon>Cacopsylla</taxon>
    </lineage>
</organism>
<evidence type="ECO:0000313" key="1">
    <source>
        <dbReference type="EMBL" id="CAG6637465.1"/>
    </source>
</evidence>
<dbReference type="EMBL" id="HBUF01098464">
    <property type="protein sequence ID" value="CAG6637465.1"/>
    <property type="molecule type" value="Transcribed_RNA"/>
</dbReference>
<protein>
    <submittedName>
        <fullName evidence="1">Uncharacterized protein</fullName>
    </submittedName>
</protein>
<name>A0A8D8QSF8_9HEMI</name>
<dbReference type="AlphaFoldDB" id="A0A8D8QSF8"/>
<reference evidence="1" key="1">
    <citation type="submission" date="2021-05" db="EMBL/GenBank/DDBJ databases">
        <authorList>
            <person name="Alioto T."/>
            <person name="Alioto T."/>
            <person name="Gomez Garrido J."/>
        </authorList>
    </citation>
    <scope>NUCLEOTIDE SEQUENCE</scope>
</reference>